<evidence type="ECO:0000256" key="1">
    <source>
        <dbReference type="SAM" id="Coils"/>
    </source>
</evidence>
<gene>
    <name evidence="3" type="ORF">D9758_003712</name>
</gene>
<feature type="region of interest" description="Disordered" evidence="2">
    <location>
        <begin position="571"/>
        <end position="596"/>
    </location>
</feature>
<name>A0A8H5LSC0_9AGAR</name>
<feature type="compositionally biased region" description="Polar residues" evidence="2">
    <location>
        <begin position="580"/>
        <end position="589"/>
    </location>
</feature>
<proteinExistence type="predicted"/>
<dbReference type="OrthoDB" id="2681654at2759"/>
<dbReference type="AlphaFoldDB" id="A0A8H5LSC0"/>
<dbReference type="EMBL" id="JAACJM010000019">
    <property type="protein sequence ID" value="KAF5367584.1"/>
    <property type="molecule type" value="Genomic_DNA"/>
</dbReference>
<dbReference type="Proteomes" id="UP000559256">
    <property type="component" value="Unassembled WGS sequence"/>
</dbReference>
<feature type="compositionally biased region" description="Basic and acidic residues" evidence="2">
    <location>
        <begin position="392"/>
        <end position="406"/>
    </location>
</feature>
<evidence type="ECO:0000313" key="4">
    <source>
        <dbReference type="Proteomes" id="UP000559256"/>
    </source>
</evidence>
<keyword evidence="1" id="KW-0175">Coiled coil</keyword>
<feature type="compositionally biased region" description="Basic and acidic residues" evidence="2">
    <location>
        <begin position="324"/>
        <end position="338"/>
    </location>
</feature>
<evidence type="ECO:0000256" key="2">
    <source>
        <dbReference type="SAM" id="MobiDB-lite"/>
    </source>
</evidence>
<keyword evidence="4" id="KW-1185">Reference proteome</keyword>
<accession>A0A8H5LSC0</accession>
<comment type="caution">
    <text evidence="3">The sequence shown here is derived from an EMBL/GenBank/DDBJ whole genome shotgun (WGS) entry which is preliminary data.</text>
</comment>
<organism evidence="3 4">
    <name type="scientific">Tetrapyrgos nigripes</name>
    <dbReference type="NCBI Taxonomy" id="182062"/>
    <lineage>
        <taxon>Eukaryota</taxon>
        <taxon>Fungi</taxon>
        <taxon>Dikarya</taxon>
        <taxon>Basidiomycota</taxon>
        <taxon>Agaricomycotina</taxon>
        <taxon>Agaricomycetes</taxon>
        <taxon>Agaricomycetidae</taxon>
        <taxon>Agaricales</taxon>
        <taxon>Marasmiineae</taxon>
        <taxon>Marasmiaceae</taxon>
        <taxon>Tetrapyrgos</taxon>
    </lineage>
</organism>
<feature type="coiled-coil region" evidence="1">
    <location>
        <begin position="18"/>
        <end position="90"/>
    </location>
</feature>
<sequence length="596" mass="67636">MSRRGTTPSLEASQRTHIDDLVQRNRTLEHTIKKLKEELNLEKSRSKNAINDIHAKWNKDKEEWRDGCDILQTLNRIEQLRLQVQLEKERSSVLHERDATRQERIQVLRRDAVLTTFKINEEELATKIEDLEQELVDANMQHEEDMRLLRIKNNELSARLQAQGAKLQTDEEEIDSRDAEISNLHKVLAEQQAAAQSNAAKLERATLQLDGERTKNAELQRTYDELRRTNQDLSRQLDKWQSLETKGGEEVEALRKQKVDLEIQFQALQNQSKKREEDHARQLEREKQKIEKLKANVDNWTAHSESLKKDIKTYEKTIAKLERELEKSRSELEAEHARVRSPQKRKQSPPPDPETSEDEVAYEIMQVAPSSPVASGSRNKSRTSRAASRTGRKPDDKEHSEAEEAPPKSTNKGKGKAKATDSDNEQTQRPRSKASRTARTKDKKLNEVEAELVHESGSEPEPVAKPKSRARHTPDDQPKRTGAKRKKPEASDDETGPPKAARKPASRTASVQSVTTIDADVDDASVSSLTKKPVSKKRKINIFAQQNSLPSLDFGNQNGLGLNIPTQLSPVREEDVPRATASSGFSRITSAFGRRG</sequence>
<reference evidence="3 4" key="1">
    <citation type="journal article" date="2020" name="ISME J.">
        <title>Uncovering the hidden diversity of litter-decomposition mechanisms in mushroom-forming fungi.</title>
        <authorList>
            <person name="Floudas D."/>
            <person name="Bentzer J."/>
            <person name="Ahren D."/>
            <person name="Johansson T."/>
            <person name="Persson P."/>
            <person name="Tunlid A."/>
        </authorList>
    </citation>
    <scope>NUCLEOTIDE SEQUENCE [LARGE SCALE GENOMIC DNA]</scope>
    <source>
        <strain evidence="3 4">CBS 291.85</strain>
    </source>
</reference>
<feature type="compositionally biased region" description="Basic and acidic residues" evidence="2">
    <location>
        <begin position="439"/>
        <end position="457"/>
    </location>
</feature>
<evidence type="ECO:0000313" key="3">
    <source>
        <dbReference type="EMBL" id="KAF5367584.1"/>
    </source>
</evidence>
<feature type="region of interest" description="Disordered" evidence="2">
    <location>
        <begin position="324"/>
        <end position="514"/>
    </location>
</feature>
<protein>
    <submittedName>
        <fullName evidence="3">Uncharacterized protein</fullName>
    </submittedName>
</protein>